<accession>A0A099F1S4</accession>
<evidence type="ECO:0000313" key="1">
    <source>
        <dbReference type="EMBL" id="KGJ04389.1"/>
    </source>
</evidence>
<dbReference type="SUPFAM" id="SSF54285">
    <property type="entry name" value="MoaD/ThiS"/>
    <property type="match status" value="1"/>
</dbReference>
<proteinExistence type="predicted"/>
<reference evidence="1 3" key="2">
    <citation type="submission" date="2014-10" db="EMBL/GenBank/DDBJ databases">
        <title>Paracoccus sanguinis sp. nov., isolated from clinical specimens of New York State patients.</title>
        <authorList>
            <person name="Mingle L.A."/>
            <person name="Cole J.A."/>
            <person name="Lapierre P."/>
            <person name="Musser K.A."/>
        </authorList>
    </citation>
    <scope>NUCLEOTIDE SEQUENCE [LARGE SCALE GENOMIC DNA]</scope>
    <source>
        <strain evidence="1 3">JCM 14014</strain>
    </source>
</reference>
<dbReference type="EMBL" id="JRKN01000012">
    <property type="protein sequence ID" value="KGJ04389.1"/>
    <property type="molecule type" value="Genomic_DNA"/>
</dbReference>
<evidence type="ECO:0000313" key="4">
    <source>
        <dbReference type="Proteomes" id="UP000182312"/>
    </source>
</evidence>
<evidence type="ECO:0000313" key="2">
    <source>
        <dbReference type="EMBL" id="SFA54920.1"/>
    </source>
</evidence>
<dbReference type="Gene3D" id="3.10.20.30">
    <property type="match status" value="1"/>
</dbReference>
<dbReference type="eggNOG" id="COG2104">
    <property type="taxonomic scope" value="Bacteria"/>
</dbReference>
<dbReference type="Pfam" id="PF02597">
    <property type="entry name" value="ThiS"/>
    <property type="match status" value="1"/>
</dbReference>
<protein>
    <submittedName>
        <fullName evidence="2">Sulfur carrier protein</fullName>
    </submittedName>
</protein>
<sequence length="65" mass="6602">MKITLNGEIRDLTGPSVQDVLAEIGLGAARVATALNGEFLPAAIRPSATLKDGDALEVVAPMQGG</sequence>
<dbReference type="AlphaFoldDB" id="A0A099F1S4"/>
<gene>
    <name evidence="1" type="ORF">IT41_10855</name>
    <name evidence="2" type="ORF">SAMN04487972_11313</name>
</gene>
<keyword evidence="3" id="KW-1185">Reference proteome</keyword>
<dbReference type="STRING" id="376733.SAMN04487972_11313"/>
<dbReference type="InterPro" id="IPR016155">
    <property type="entry name" value="Mopterin_synth/thiamin_S_b"/>
</dbReference>
<dbReference type="RefSeq" id="WP_036740954.1">
    <property type="nucleotide sequence ID" value="NZ_FOJO01000013.1"/>
</dbReference>
<reference evidence="1 3" key="1">
    <citation type="submission" date="2014-09" db="EMBL/GenBank/DDBJ databases">
        <authorList>
            <person name="McGinnis J.M."/>
            <person name="Wolfgang W.J."/>
        </authorList>
    </citation>
    <scope>NUCLEOTIDE SEQUENCE [LARGE SCALE GENOMIC DNA]</scope>
    <source>
        <strain evidence="1 3">JCM 14014</strain>
    </source>
</reference>
<reference evidence="2 4" key="3">
    <citation type="submission" date="2016-10" db="EMBL/GenBank/DDBJ databases">
        <authorList>
            <person name="de Groot N.N."/>
        </authorList>
    </citation>
    <scope>NUCLEOTIDE SEQUENCE [LARGE SCALE GENOMIC DNA]</scope>
    <source>
        <strain evidence="2 4">CGMCC 1.6117</strain>
    </source>
</reference>
<dbReference type="InterPro" id="IPR010035">
    <property type="entry name" value="Thi_S"/>
</dbReference>
<dbReference type="CDD" id="cd00565">
    <property type="entry name" value="Ubl_ThiS"/>
    <property type="match status" value="1"/>
</dbReference>
<dbReference type="EMBL" id="FOJO01000013">
    <property type="protein sequence ID" value="SFA54920.1"/>
    <property type="molecule type" value="Genomic_DNA"/>
</dbReference>
<organism evidence="1 3">
    <name type="scientific">Paracoccus halophilus</name>
    <dbReference type="NCBI Taxonomy" id="376733"/>
    <lineage>
        <taxon>Bacteria</taxon>
        <taxon>Pseudomonadati</taxon>
        <taxon>Pseudomonadota</taxon>
        <taxon>Alphaproteobacteria</taxon>
        <taxon>Rhodobacterales</taxon>
        <taxon>Paracoccaceae</taxon>
        <taxon>Paracoccus</taxon>
    </lineage>
</organism>
<dbReference type="InterPro" id="IPR012675">
    <property type="entry name" value="Beta-grasp_dom_sf"/>
</dbReference>
<dbReference type="OrthoDB" id="197113at2"/>
<dbReference type="InterPro" id="IPR003749">
    <property type="entry name" value="ThiS/MoaD-like"/>
</dbReference>
<dbReference type="NCBIfam" id="TIGR01683">
    <property type="entry name" value="thiS"/>
    <property type="match status" value="1"/>
</dbReference>
<dbReference type="Proteomes" id="UP000029846">
    <property type="component" value="Unassembled WGS sequence"/>
</dbReference>
<dbReference type="PANTHER" id="PTHR34472">
    <property type="entry name" value="SULFUR CARRIER PROTEIN THIS"/>
    <property type="match status" value="1"/>
</dbReference>
<evidence type="ECO:0000313" key="3">
    <source>
        <dbReference type="Proteomes" id="UP000029846"/>
    </source>
</evidence>
<dbReference type="PANTHER" id="PTHR34472:SF1">
    <property type="entry name" value="SULFUR CARRIER PROTEIN THIS"/>
    <property type="match status" value="1"/>
</dbReference>
<name>A0A099F1S4_9RHOB</name>
<dbReference type="Proteomes" id="UP000182312">
    <property type="component" value="Unassembled WGS sequence"/>
</dbReference>